<accession>A0ABY1Y9T1</accession>
<dbReference type="Pfam" id="PF03928">
    <property type="entry name" value="HbpS-like"/>
    <property type="match status" value="1"/>
</dbReference>
<organism evidence="1 2">
    <name type="scientific">Agrobacterium cavarae</name>
    <dbReference type="NCBI Taxonomy" id="2528239"/>
    <lineage>
        <taxon>Bacteria</taxon>
        <taxon>Pseudomonadati</taxon>
        <taxon>Pseudomonadota</taxon>
        <taxon>Alphaproteobacteria</taxon>
        <taxon>Hyphomicrobiales</taxon>
        <taxon>Rhizobiaceae</taxon>
        <taxon>Rhizobium/Agrobacterium group</taxon>
        <taxon>Agrobacterium</taxon>
    </lineage>
</organism>
<dbReference type="PANTHER" id="PTHR28255">
    <property type="match status" value="1"/>
</dbReference>
<evidence type="ECO:0000313" key="1">
    <source>
        <dbReference type="EMBL" id="TBN12136.1"/>
    </source>
</evidence>
<dbReference type="NCBIfam" id="NF002696">
    <property type="entry name" value="PRK02487.1-5"/>
    <property type="match status" value="1"/>
</dbReference>
<dbReference type="PIRSF" id="PIRSF008757">
    <property type="entry name" value="UCP008757"/>
    <property type="match status" value="1"/>
</dbReference>
<gene>
    <name evidence="1" type="ORF">EYC79_11940</name>
</gene>
<dbReference type="Proteomes" id="UP000294239">
    <property type="component" value="Unassembled WGS sequence"/>
</dbReference>
<protein>
    <submittedName>
        <fullName evidence="1">Heme-degrading domain-containing protein</fullName>
    </submittedName>
</protein>
<dbReference type="Gene3D" id="3.30.450.150">
    <property type="entry name" value="Haem-degrading domain"/>
    <property type="match status" value="1"/>
</dbReference>
<comment type="caution">
    <text evidence="1">The sequence shown here is derived from an EMBL/GenBank/DDBJ whole genome shotgun (WGS) entry which is preliminary data.</text>
</comment>
<dbReference type="InterPro" id="IPR038084">
    <property type="entry name" value="PduO/GlcC-like_sf"/>
</dbReference>
<dbReference type="InterPro" id="IPR010371">
    <property type="entry name" value="YBR137W-like"/>
</dbReference>
<evidence type="ECO:0000313" key="2">
    <source>
        <dbReference type="Proteomes" id="UP000294239"/>
    </source>
</evidence>
<sequence length="157" mass="17196">MMHNSKPTIESVKAEEAALQVPTFHYDFAWTLGSLIRQKAAEENHPVAVEVRHGNDVVFATLLPGATIDNFGWTRRKCAVVHRFHRSSLRVRLEAETKGYDFNAKFGLPVTDYVASGGGFPLILQGGTLVGSVAVSGLPDIEDHALIVESLRELLSI</sequence>
<dbReference type="PANTHER" id="PTHR28255:SF1">
    <property type="entry name" value="UPF0303 PROTEIN YBR137W"/>
    <property type="match status" value="1"/>
</dbReference>
<dbReference type="EMBL" id="SISF01000030">
    <property type="protein sequence ID" value="TBN12136.1"/>
    <property type="molecule type" value="Genomic_DNA"/>
</dbReference>
<dbReference type="InterPro" id="IPR005624">
    <property type="entry name" value="PduO/GlcC-like"/>
</dbReference>
<reference evidence="1 2" key="1">
    <citation type="submission" date="2019-02" db="EMBL/GenBank/DDBJ databases">
        <title>Current taxonomic status of genus Agrobacterium and description of Agrobacterium cavarae sp. nov. isolated from maize roots.</title>
        <authorList>
            <person name="Flores-Felix J.D."/>
            <person name="Menendez E."/>
            <person name="Ramirez-Bahena M.H."/>
            <person name="Garcia-Fraile P."/>
            <person name="Velazquez E."/>
        </authorList>
    </citation>
    <scope>NUCLEOTIDE SEQUENCE [LARGE SCALE GENOMIC DNA]</scope>
    <source>
        <strain evidence="1 2">RZME10</strain>
    </source>
</reference>
<name>A0ABY1Y9T1_9HYPH</name>
<proteinExistence type="predicted"/>
<keyword evidence="2" id="KW-1185">Reference proteome</keyword>
<dbReference type="SUPFAM" id="SSF143744">
    <property type="entry name" value="GlcG-like"/>
    <property type="match status" value="1"/>
</dbReference>